<dbReference type="Proteomes" id="UP001451782">
    <property type="component" value="Chromosome"/>
</dbReference>
<feature type="compositionally biased region" description="Basic and acidic residues" evidence="1">
    <location>
        <begin position="125"/>
        <end position="139"/>
    </location>
</feature>
<sequence>MTNWITATGEAATSTSTLVNTSTAIAPQAVVGNRNNLEVSANGTVTANTPAEYTQGQDMPANGGVMATVQSHSGGGIYGRNPTGKDTVDIGGMRTHIDNAVRMGLLVRNGDGTFSDVPQAATLKDPTDKAVKAPTKEAPKAAPESVSFGEAGDAAMQELMTGQNPGDLFKTVDSVLHMGALDKQTIERMASKAGVEPQEMETKVTTVWAGAQEAAADLLHEAGVGNEEAFEAFLASNPQAQKNMLEAARNFFVYHKTEGLKTMADVYMMQADKFDTDGIREMLTEAGYAFSDKAGGGLDVIVSGTKVSWEVAVKQGIITFSKR</sequence>
<reference evidence="2 3" key="1">
    <citation type="submission" date="2024-04" db="EMBL/GenBank/DDBJ databases">
        <title>Phylogenomic analyses of a clade within the roseobacter group suggest taxonomic reassignments of species of the genera Aestuariivita, Citreicella, Loktanella, Nautella, Pelagibaca, Ruegeria, Thalassobius, Thiobacimonas and Tropicibacter, and the proposal o.</title>
        <authorList>
            <person name="Jeon C.O."/>
        </authorList>
    </citation>
    <scope>NUCLEOTIDE SEQUENCE [LARGE SCALE GENOMIC DNA]</scope>
    <source>
        <strain evidence="2 3">G8-12</strain>
    </source>
</reference>
<feature type="region of interest" description="Disordered" evidence="1">
    <location>
        <begin position="125"/>
        <end position="147"/>
    </location>
</feature>
<organism evidence="2 3">
    <name type="scientific">Yoonia algicola</name>
    <dbReference type="NCBI Taxonomy" id="3137368"/>
    <lineage>
        <taxon>Bacteria</taxon>
        <taxon>Pseudomonadati</taxon>
        <taxon>Pseudomonadota</taxon>
        <taxon>Alphaproteobacteria</taxon>
        <taxon>Rhodobacterales</taxon>
        <taxon>Paracoccaceae</taxon>
        <taxon>Yoonia</taxon>
    </lineage>
</organism>
<dbReference type="KEGG" id="yag:AABB28_02500"/>
<name>A0AAN0NJ29_9RHOB</name>
<evidence type="ECO:0000313" key="2">
    <source>
        <dbReference type="EMBL" id="WZU64199.1"/>
    </source>
</evidence>
<dbReference type="AlphaFoldDB" id="A0AAN0NJ29"/>
<evidence type="ECO:0000313" key="3">
    <source>
        <dbReference type="Proteomes" id="UP001451782"/>
    </source>
</evidence>
<dbReference type="RefSeq" id="WP_342070566.1">
    <property type="nucleotide sequence ID" value="NZ_CP151762.1"/>
</dbReference>
<gene>
    <name evidence="2" type="ORF">AABB28_02500</name>
</gene>
<accession>A0AAN0NJ29</accession>
<dbReference type="EMBL" id="CP151762">
    <property type="protein sequence ID" value="WZU64199.1"/>
    <property type="molecule type" value="Genomic_DNA"/>
</dbReference>
<keyword evidence="3" id="KW-1185">Reference proteome</keyword>
<evidence type="ECO:0000256" key="1">
    <source>
        <dbReference type="SAM" id="MobiDB-lite"/>
    </source>
</evidence>
<proteinExistence type="predicted"/>
<protein>
    <submittedName>
        <fullName evidence="2">Uncharacterized protein</fullName>
    </submittedName>
</protein>